<name>A0A6A1VKW7_9ROSI</name>
<keyword evidence="2" id="KW-1185">Reference proteome</keyword>
<accession>A0A6A1VKW7</accession>
<gene>
    <name evidence="1" type="ORF">CJ030_MR5G003546</name>
</gene>
<comment type="caution">
    <text evidence="1">The sequence shown here is derived from an EMBL/GenBank/DDBJ whole genome shotgun (WGS) entry which is preliminary data.</text>
</comment>
<proteinExistence type="predicted"/>
<evidence type="ECO:0000313" key="2">
    <source>
        <dbReference type="Proteomes" id="UP000516437"/>
    </source>
</evidence>
<protein>
    <submittedName>
        <fullName evidence="1">Uncharacterized protein</fullName>
    </submittedName>
</protein>
<sequence>MNVYVEHAIEEAEIIETTDPSFPLTGPDPSKDETCIDLRGVDEELGAADSVVRELELGAVDGVVGELELGAAVDEEFGAAEGVHGEPN</sequence>
<dbReference type="EMBL" id="RXIC02000023">
    <property type="protein sequence ID" value="KAB1213384.1"/>
    <property type="molecule type" value="Genomic_DNA"/>
</dbReference>
<reference evidence="1 2" key="1">
    <citation type="journal article" date="2019" name="Plant Biotechnol. J.">
        <title>The red bayberry genome and genetic basis of sex determination.</title>
        <authorList>
            <person name="Jia H.M."/>
            <person name="Jia H.J."/>
            <person name="Cai Q.L."/>
            <person name="Wang Y."/>
            <person name="Zhao H.B."/>
            <person name="Yang W.F."/>
            <person name="Wang G.Y."/>
            <person name="Li Y.H."/>
            <person name="Zhan D.L."/>
            <person name="Shen Y.T."/>
            <person name="Niu Q.F."/>
            <person name="Chang L."/>
            <person name="Qiu J."/>
            <person name="Zhao L."/>
            <person name="Xie H.B."/>
            <person name="Fu W.Y."/>
            <person name="Jin J."/>
            <person name="Li X.W."/>
            <person name="Jiao Y."/>
            <person name="Zhou C.C."/>
            <person name="Tu T."/>
            <person name="Chai C.Y."/>
            <person name="Gao J.L."/>
            <person name="Fan L.J."/>
            <person name="van de Weg E."/>
            <person name="Wang J.Y."/>
            <person name="Gao Z.S."/>
        </authorList>
    </citation>
    <scope>NUCLEOTIDE SEQUENCE [LARGE SCALE GENOMIC DNA]</scope>
    <source>
        <tissue evidence="1">Leaves</tissue>
    </source>
</reference>
<evidence type="ECO:0000313" key="1">
    <source>
        <dbReference type="EMBL" id="KAB1213384.1"/>
    </source>
</evidence>
<organism evidence="1 2">
    <name type="scientific">Morella rubra</name>
    <name type="common">Chinese bayberry</name>
    <dbReference type="NCBI Taxonomy" id="262757"/>
    <lineage>
        <taxon>Eukaryota</taxon>
        <taxon>Viridiplantae</taxon>
        <taxon>Streptophyta</taxon>
        <taxon>Embryophyta</taxon>
        <taxon>Tracheophyta</taxon>
        <taxon>Spermatophyta</taxon>
        <taxon>Magnoliopsida</taxon>
        <taxon>eudicotyledons</taxon>
        <taxon>Gunneridae</taxon>
        <taxon>Pentapetalae</taxon>
        <taxon>rosids</taxon>
        <taxon>fabids</taxon>
        <taxon>Fagales</taxon>
        <taxon>Myricaceae</taxon>
        <taxon>Morella</taxon>
    </lineage>
</organism>
<dbReference type="AlphaFoldDB" id="A0A6A1VKW7"/>
<dbReference type="Proteomes" id="UP000516437">
    <property type="component" value="Chromosome 5"/>
</dbReference>